<evidence type="ECO:0000259" key="3">
    <source>
        <dbReference type="Pfam" id="PF07261"/>
    </source>
</evidence>
<dbReference type="Pfam" id="PF25888">
    <property type="entry name" value="WHD_DnaB"/>
    <property type="match status" value="1"/>
</dbReference>
<dbReference type="InterPro" id="IPR006343">
    <property type="entry name" value="DnaB/C_C"/>
</dbReference>
<feature type="compositionally biased region" description="Basic and acidic residues" evidence="2">
    <location>
        <begin position="410"/>
        <end position="427"/>
    </location>
</feature>
<feature type="domain" description="Replicative helicase loading/DNA remodeling protein DnaB N-terminal winged helix" evidence="4">
    <location>
        <begin position="6"/>
        <end position="246"/>
    </location>
</feature>
<accession>A0A1Y3PR13</accession>
<dbReference type="EMBL" id="LZRT01000086">
    <property type="protein sequence ID" value="OUM86749.1"/>
    <property type="molecule type" value="Genomic_DNA"/>
</dbReference>
<feature type="region of interest" description="Disordered" evidence="2">
    <location>
        <begin position="410"/>
        <end position="460"/>
    </location>
</feature>
<dbReference type="AlphaFoldDB" id="A0A1Y3PR13"/>
<dbReference type="InterPro" id="IPR058660">
    <property type="entry name" value="WHD_DnaB"/>
</dbReference>
<reference evidence="6" key="1">
    <citation type="submission" date="2016-06" db="EMBL/GenBank/DDBJ databases">
        <authorList>
            <person name="Nascimento L."/>
            <person name="Pereira R.V."/>
            <person name="Martins L.F."/>
            <person name="Quaggio R.B."/>
            <person name="Silva A.M."/>
            <person name="Setubal J.C."/>
        </authorList>
    </citation>
    <scope>NUCLEOTIDE SEQUENCE [LARGE SCALE GENOMIC DNA]</scope>
</reference>
<evidence type="ECO:0000313" key="6">
    <source>
        <dbReference type="Proteomes" id="UP000196475"/>
    </source>
</evidence>
<name>A0A1Y3PR13_9BACI</name>
<comment type="caution">
    <text evidence="5">The sequence shown here is derived from an EMBL/GenBank/DDBJ whole genome shotgun (WGS) entry which is preliminary data.</text>
</comment>
<evidence type="ECO:0000256" key="2">
    <source>
        <dbReference type="SAM" id="MobiDB-lite"/>
    </source>
</evidence>
<feature type="domain" description="DnaB/C C-terminal" evidence="3">
    <location>
        <begin position="331"/>
        <end position="392"/>
    </location>
</feature>
<protein>
    <submittedName>
        <fullName evidence="5">Uncharacterized protein</fullName>
    </submittedName>
</protein>
<dbReference type="Proteomes" id="UP000196475">
    <property type="component" value="Unassembled WGS sequence"/>
</dbReference>
<proteinExistence type="inferred from homology"/>
<organism evidence="5 6">
    <name type="scientific">Bacillus thermozeamaize</name>
    <dbReference type="NCBI Taxonomy" id="230954"/>
    <lineage>
        <taxon>Bacteria</taxon>
        <taxon>Bacillati</taxon>
        <taxon>Bacillota</taxon>
        <taxon>Bacilli</taxon>
        <taxon>Bacillales</taxon>
        <taxon>Bacillaceae</taxon>
        <taxon>Bacillus</taxon>
    </lineage>
</organism>
<evidence type="ECO:0000256" key="1">
    <source>
        <dbReference type="ARBA" id="ARBA00093462"/>
    </source>
</evidence>
<dbReference type="Pfam" id="PF07261">
    <property type="entry name" value="DnaB_2"/>
    <property type="match status" value="1"/>
</dbReference>
<sequence>MRSVYPKDPFVVHLDRPLRQDEKMSLLLLYQPIAGPMAVNLYFLLQTLAQGMETGKASGEALMRHRFLLSAMGLTMDEWLEARYRLEGLGLLHTYVEEREEVTYFYRLTPPLAPPLFFQSDVLSVMLLNRLGEGQYQWLQHFFSSPPAPWQERPMREVSKGFHDVYSPLSQRELMQADGLASLPVEKESEQPLRLGDWPFDTRLMRNQVGAVFGLDKHWNRQVEERILQLAALYQLKEDEMARLIQEHLFAREAIDWEQFRREVMAWAERRHQQKPGLIWTEPARELAATSPDAPVSGKPEQLLTDAERHRQDLERISPYALLHAYSNGTKVADSDLRLVYSLLHDYQLKPGVVNVLIEYVMFTNNYKLPKALVEKIASHWKRLRIETVSEALGLCRKEHQLYRRWPLKGGERKGSASEAPGSERKAPRQVRSEPLPKSVRQQLDEVAGGKTVSMEQERLQKEKEARALELLRALGELDAGT</sequence>
<evidence type="ECO:0000313" key="5">
    <source>
        <dbReference type="EMBL" id="OUM86749.1"/>
    </source>
</evidence>
<comment type="similarity">
    <text evidence="1">Belongs to the DnaB/DnaD family.</text>
</comment>
<evidence type="ECO:0000259" key="4">
    <source>
        <dbReference type="Pfam" id="PF25888"/>
    </source>
</evidence>
<gene>
    <name evidence="5" type="ORF">BAA01_03920</name>
</gene>